<reference evidence="1 2" key="6">
    <citation type="journal article" date="2011" name="Appl. Environ. Microbiol.">
        <title>Involvement of the azorhizobial chromosome partition gene (parA) in the onset of bacteroid differentiation during Sesbania rostrata stem nodule development.</title>
        <authorList>
            <person name="Liu CT."/>
            <person name="Lee KB."/>
            <person name="Wang YS."/>
            <person name="Peng MH."/>
            <person name="Lee KT."/>
            <person name="Suzuki S."/>
            <person name="Suzuki T."/>
            <person name="Oyaizu H."/>
        </authorList>
    </citation>
    <scope>NUCLEOTIDE SEQUENCE [LARGE SCALE GENOMIC DNA]</scope>
    <source>
        <strain evidence="2">ATCC 43989 / DSM 5975 / JCM 20966 / LMG 6465 / NBRC 14845 / NCIMB 13405 / ORS 571</strain>
    </source>
</reference>
<keyword evidence="2" id="KW-1185">Reference proteome</keyword>
<dbReference type="InterPro" id="IPR021270">
    <property type="entry name" value="DUF2849"/>
</dbReference>
<dbReference type="Proteomes" id="UP000000270">
    <property type="component" value="Chromosome"/>
</dbReference>
<evidence type="ECO:0000313" key="2">
    <source>
        <dbReference type="Proteomes" id="UP000000270"/>
    </source>
</evidence>
<proteinExistence type="predicted"/>
<protein>
    <recommendedName>
        <fullName evidence="3">DUF2849 domain-containing protein</fullName>
    </recommendedName>
</protein>
<reference evidence="1 2" key="3">
    <citation type="journal article" date="2008" name="BMC Genomics">
        <title>The genome of the versatile nitrogen fixer Azorhizobium caulinodans ORS571.</title>
        <authorList>
            <person name="Lee KB."/>
            <person name="Backer P.D."/>
            <person name="Aono T."/>
            <person name="Liu CT."/>
            <person name="Suzuki S."/>
            <person name="Suzuki T."/>
            <person name="Kaneko T."/>
            <person name="Yamada M."/>
            <person name="Tabata S."/>
            <person name="Kupfer D.M."/>
            <person name="Najar F.Z."/>
            <person name="Wiley G.B."/>
            <person name="Roe B."/>
            <person name="Binnewies T.T."/>
            <person name="Ussery D.W."/>
            <person name="D'Haeze W."/>
            <person name="Herder J.D."/>
            <person name="Gevers D."/>
            <person name="Vereecke D."/>
            <person name="Holsters M."/>
            <person name="Oyaizu H."/>
        </authorList>
    </citation>
    <scope>NUCLEOTIDE SEQUENCE [LARGE SCALE GENOMIC DNA]</scope>
    <source>
        <strain evidence="2">ATCC 43989 / DSM 5975 / JCM 20966 / LMG 6465 / NBRC 14845 / NCIMB 13405 / ORS 571</strain>
    </source>
</reference>
<accession>A8HUB2</accession>
<reference evidence="2" key="2">
    <citation type="submission" date="2007-04" db="EMBL/GenBank/DDBJ databases">
        <title>Complete genome sequence of the nitrogen-fixing bacterium Azorhizobium caulinodans ORS571.</title>
        <authorList>
            <person name="Lee K.B."/>
            <person name="Backer P.D."/>
            <person name="Aono T."/>
            <person name="Liu C.T."/>
            <person name="Suzuki S."/>
            <person name="Suzuki T."/>
            <person name="Kaneko T."/>
            <person name="Yamada M."/>
            <person name="Tabata S."/>
            <person name="Kupfer D.M."/>
            <person name="Najar F.Z."/>
            <person name="Wiley G.B."/>
            <person name="Roe B."/>
            <person name="Binnewies T."/>
            <person name="Ussery D."/>
            <person name="Vereecke D."/>
            <person name="Gevers D."/>
            <person name="Holsters M."/>
            <person name="Oyaizu H."/>
        </authorList>
    </citation>
    <scope>NUCLEOTIDE SEQUENCE [LARGE SCALE GENOMIC DNA]</scope>
    <source>
        <strain evidence="2">ATCC 43989 / DSM 5975 / JCM 20966 / LMG 6465 / NBRC 14845 / NCIMB 13405 / ORS 571</strain>
    </source>
</reference>
<reference evidence="1 2" key="5">
    <citation type="journal article" date="2010" name="Appl. Environ. Microbiol.">
        <title>phrR-like gene praR of Azorhizobium caulinodans ORS571 is essential for symbiosis with Sesbania rostrata and is involved in expression of reb genes.</title>
        <authorList>
            <person name="Akiba N."/>
            <person name="Aono T."/>
            <person name="Toyazaki H."/>
            <person name="Sato S."/>
            <person name="Oyaizu H."/>
        </authorList>
    </citation>
    <scope>NUCLEOTIDE SEQUENCE [LARGE SCALE GENOMIC DNA]</scope>
    <source>
        <strain evidence="2">ATCC 43989 / DSM 5975 / JCM 20966 / LMG 6465 / NBRC 14845 / NCIMB 13405 / ORS 571</strain>
    </source>
</reference>
<dbReference type="RefSeq" id="WP_012169457.1">
    <property type="nucleotide sequence ID" value="NC_009937.1"/>
</dbReference>
<dbReference type="HOGENOM" id="CLU_157881_1_1_5"/>
<organism evidence="1 2">
    <name type="scientific">Azorhizobium caulinodans (strain ATCC 43989 / DSM 5975 / JCM 20966 / LMG 6465 / NBRC 14845 / NCIMB 13405 / ORS 571)</name>
    <dbReference type="NCBI Taxonomy" id="438753"/>
    <lineage>
        <taxon>Bacteria</taxon>
        <taxon>Pseudomonadati</taxon>
        <taxon>Pseudomonadota</taxon>
        <taxon>Alphaproteobacteria</taxon>
        <taxon>Hyphomicrobiales</taxon>
        <taxon>Xanthobacteraceae</taxon>
        <taxon>Azorhizobium</taxon>
    </lineage>
</organism>
<evidence type="ECO:0000313" key="1">
    <source>
        <dbReference type="EMBL" id="BAF86924.1"/>
    </source>
</evidence>
<reference evidence="1 2" key="4">
    <citation type="journal article" date="2009" name="Appl. Environ. Microbiol.">
        <title>Comparative genome-wide transcriptional profiling of Azorhizobium caulinodans ORS571 grown under free-living and symbiotic conditions.</title>
        <authorList>
            <person name="Tsukada S."/>
            <person name="Aono T."/>
            <person name="Akiba N."/>
            <person name="Lee KB."/>
            <person name="Liu CT."/>
            <person name="Toyazaki H."/>
            <person name="Oyaizu H."/>
        </authorList>
    </citation>
    <scope>NUCLEOTIDE SEQUENCE [LARGE SCALE GENOMIC DNA]</scope>
    <source>
        <strain evidence="2">ATCC 43989 / DSM 5975 / JCM 20966 / LMG 6465 / NBRC 14845 / NCIMB 13405 / ORS 571</strain>
    </source>
</reference>
<sequence>MTSPLQQKLKITGPTVITANRLTDGIVVWLTARGDWASDLAEAAVLTTADEVLKLLATANADEANAVGAYPARVEIGTDGRPHPVNLRERIRVGGPTIALPGAA</sequence>
<dbReference type="STRING" id="438753.AZC_0926"/>
<dbReference type="EMBL" id="AP009384">
    <property type="protein sequence ID" value="BAF86924.1"/>
    <property type="molecule type" value="Genomic_DNA"/>
</dbReference>
<dbReference type="AlphaFoldDB" id="A8HUB2"/>
<name>A8HUB2_AZOC5</name>
<dbReference type="KEGG" id="azc:AZC_0926"/>
<reference evidence="1 2" key="1">
    <citation type="journal article" date="2007" name="Appl. Environ. Microbiol.">
        <title>Rhizobial factors required for stem nodule maturation and maintenance in Sesbania rostrata-Azorhizobium caulinodans ORS571 symbiosis.</title>
        <authorList>
            <person name="Suzuki S."/>
            <person name="Aono T."/>
            <person name="Lee KB."/>
            <person name="Suzuki T."/>
            <person name="Liu CT."/>
            <person name="Miwa H."/>
            <person name="Wakao S."/>
            <person name="Iki T."/>
            <person name="Oyaizu H."/>
        </authorList>
    </citation>
    <scope>NUCLEOTIDE SEQUENCE [LARGE SCALE GENOMIC DNA]</scope>
    <source>
        <strain evidence="2">ATCC 43989 / DSM 5975 / JCM 20966 / LMG 6465 / NBRC 14845 / NCIMB 13405 / ORS 571</strain>
    </source>
</reference>
<evidence type="ECO:0008006" key="3">
    <source>
        <dbReference type="Google" id="ProtNLM"/>
    </source>
</evidence>
<dbReference type="eggNOG" id="ENOG50339T3">
    <property type="taxonomic scope" value="Bacteria"/>
</dbReference>
<gene>
    <name evidence="1" type="ordered locus">AZC_0926</name>
</gene>
<dbReference type="Pfam" id="PF11011">
    <property type="entry name" value="DUF2849"/>
    <property type="match status" value="1"/>
</dbReference>